<sequence length="91" mass="10224">MQLNPKSIRTHHKMFRKGLATSWGCAQQAWGARGEENGWGKRGLPQPRSASTQKPVGSSYHSKVVMRNERSLTGQGKSDEHPPYEELTAYE</sequence>
<keyword evidence="3" id="KW-1185">Reference proteome</keyword>
<feature type="compositionally biased region" description="Polar residues" evidence="1">
    <location>
        <begin position="48"/>
        <end position="61"/>
    </location>
</feature>
<dbReference type="Proteomes" id="UP000652761">
    <property type="component" value="Unassembled WGS sequence"/>
</dbReference>
<feature type="region of interest" description="Disordered" evidence="1">
    <location>
        <begin position="34"/>
        <end position="91"/>
    </location>
</feature>
<dbReference type="EMBL" id="NMUH01000189">
    <property type="protein sequence ID" value="MQL74050.1"/>
    <property type="molecule type" value="Genomic_DNA"/>
</dbReference>
<evidence type="ECO:0000313" key="2">
    <source>
        <dbReference type="EMBL" id="MQL74050.1"/>
    </source>
</evidence>
<name>A0A843TWX6_COLES</name>
<reference evidence="2" key="1">
    <citation type="submission" date="2017-07" db="EMBL/GenBank/DDBJ databases">
        <title>Taro Niue Genome Assembly and Annotation.</title>
        <authorList>
            <person name="Atibalentja N."/>
            <person name="Keating K."/>
            <person name="Fields C.J."/>
        </authorList>
    </citation>
    <scope>NUCLEOTIDE SEQUENCE</scope>
    <source>
        <strain evidence="2">Niue_2</strain>
        <tissue evidence="2">Leaf</tissue>
    </source>
</reference>
<gene>
    <name evidence="2" type="ORF">Taro_006400</name>
</gene>
<accession>A0A843TWX6</accession>
<comment type="caution">
    <text evidence="2">The sequence shown here is derived from an EMBL/GenBank/DDBJ whole genome shotgun (WGS) entry which is preliminary data.</text>
</comment>
<evidence type="ECO:0000313" key="3">
    <source>
        <dbReference type="Proteomes" id="UP000652761"/>
    </source>
</evidence>
<organism evidence="2 3">
    <name type="scientific">Colocasia esculenta</name>
    <name type="common">Wild taro</name>
    <name type="synonym">Arum esculentum</name>
    <dbReference type="NCBI Taxonomy" id="4460"/>
    <lineage>
        <taxon>Eukaryota</taxon>
        <taxon>Viridiplantae</taxon>
        <taxon>Streptophyta</taxon>
        <taxon>Embryophyta</taxon>
        <taxon>Tracheophyta</taxon>
        <taxon>Spermatophyta</taxon>
        <taxon>Magnoliopsida</taxon>
        <taxon>Liliopsida</taxon>
        <taxon>Araceae</taxon>
        <taxon>Aroideae</taxon>
        <taxon>Colocasieae</taxon>
        <taxon>Colocasia</taxon>
    </lineage>
</organism>
<proteinExistence type="predicted"/>
<dbReference type="AlphaFoldDB" id="A0A843TWX6"/>
<evidence type="ECO:0000256" key="1">
    <source>
        <dbReference type="SAM" id="MobiDB-lite"/>
    </source>
</evidence>
<protein>
    <submittedName>
        <fullName evidence="2">Uncharacterized protein</fullName>
    </submittedName>
</protein>